<comment type="similarity">
    <text evidence="1 3">Belongs to the pirin family.</text>
</comment>
<comment type="caution">
    <text evidence="6">The sequence shown here is derived from an EMBL/GenBank/DDBJ whole genome shotgun (WGS) entry which is preliminary data.</text>
</comment>
<feature type="binding site" evidence="2">
    <location>
        <position position="63"/>
    </location>
    <ligand>
        <name>Fe cation</name>
        <dbReference type="ChEBI" id="CHEBI:24875"/>
    </ligand>
</feature>
<dbReference type="AlphaFoldDB" id="A0A7W7YP33"/>
<evidence type="ECO:0000256" key="3">
    <source>
        <dbReference type="RuleBase" id="RU003457"/>
    </source>
</evidence>
<protein>
    <recommendedName>
        <fullName evidence="8">Quercetin 2,3-dioxygenase</fullName>
    </recommendedName>
</protein>
<dbReference type="InterPro" id="IPR014710">
    <property type="entry name" value="RmlC-like_jellyroll"/>
</dbReference>
<dbReference type="CDD" id="cd02247">
    <property type="entry name" value="cupin_pirin_C"/>
    <property type="match status" value="1"/>
</dbReference>
<dbReference type="Pfam" id="PF02678">
    <property type="entry name" value="Pirin"/>
    <property type="match status" value="1"/>
</dbReference>
<dbReference type="InterPro" id="IPR008778">
    <property type="entry name" value="Pirin_C_dom"/>
</dbReference>
<dbReference type="InterPro" id="IPR012093">
    <property type="entry name" value="Pirin"/>
</dbReference>
<dbReference type="SUPFAM" id="SSF51182">
    <property type="entry name" value="RmlC-like cupins"/>
    <property type="match status" value="1"/>
</dbReference>
<dbReference type="InterPro" id="IPR011051">
    <property type="entry name" value="RmlC_Cupin_sf"/>
</dbReference>
<evidence type="ECO:0000256" key="2">
    <source>
        <dbReference type="PIRSR" id="PIRSR006232-1"/>
    </source>
</evidence>
<dbReference type="EMBL" id="JACHIF010000010">
    <property type="protein sequence ID" value="MBB5039730.1"/>
    <property type="molecule type" value="Genomic_DNA"/>
</dbReference>
<gene>
    <name evidence="6" type="ORF">HNQ64_004008</name>
</gene>
<sequence>MKPIQRIHHSSAMHWVGNGFPVRSVFDYNGLGRELSPFLLMDYAAPTKFLPGREKRGVGAHPHKGFETVTIAYQGELEHRDSSGGGGKIGPGDVQWMTAGKGIIHEEFHSEAFTRQGGTLQMVQLWVNLRAKDKSNPARYQTLLQKDIPEIILPDQAGSLRVIAGQYQETTGAAQTFSPVNLWDIRLQAGKTVILPLPSGHTSAFILLAGEVLVNDEGQAREGDLVTFQRQGEHITVHARSEAHLLILDGEPLNEPVVGHGPFVMNSSAEIQNAFEEFQKGEMGHLPE</sequence>
<comment type="cofactor">
    <cofactor evidence="2">
        <name>Fe cation</name>
        <dbReference type="ChEBI" id="CHEBI:24875"/>
    </cofactor>
    <text evidence="2">Binds 1 Fe cation per subunit.</text>
</comment>
<feature type="binding site" evidence="2">
    <location>
        <position position="107"/>
    </location>
    <ligand>
        <name>Fe cation</name>
        <dbReference type="ChEBI" id="CHEBI:24875"/>
    </ligand>
</feature>
<dbReference type="CDD" id="cd02909">
    <property type="entry name" value="cupin_pirin_N"/>
    <property type="match status" value="1"/>
</dbReference>
<accession>A0A7W7YP33</accession>
<reference evidence="6 7" key="1">
    <citation type="submission" date="2020-08" db="EMBL/GenBank/DDBJ databases">
        <title>Genomic Encyclopedia of Type Strains, Phase IV (KMG-IV): sequencing the most valuable type-strain genomes for metagenomic binning, comparative biology and taxonomic classification.</title>
        <authorList>
            <person name="Goeker M."/>
        </authorList>
    </citation>
    <scope>NUCLEOTIDE SEQUENCE [LARGE SCALE GENOMIC DNA]</scope>
    <source>
        <strain evidence="6 7">DSM 12251</strain>
    </source>
</reference>
<proteinExistence type="inferred from homology"/>
<dbReference type="Pfam" id="PF05726">
    <property type="entry name" value="Pirin_C"/>
    <property type="match status" value="1"/>
</dbReference>
<feature type="binding site" evidence="2">
    <location>
        <position position="105"/>
    </location>
    <ligand>
        <name>Fe cation</name>
        <dbReference type="ChEBI" id="CHEBI:24875"/>
    </ligand>
</feature>
<evidence type="ECO:0000259" key="4">
    <source>
        <dbReference type="Pfam" id="PF02678"/>
    </source>
</evidence>
<evidence type="ECO:0000259" key="5">
    <source>
        <dbReference type="Pfam" id="PF05726"/>
    </source>
</evidence>
<dbReference type="GO" id="GO:0046872">
    <property type="term" value="F:metal ion binding"/>
    <property type="evidence" value="ECO:0007669"/>
    <property type="project" value="UniProtKB-KW"/>
</dbReference>
<feature type="binding site" evidence="2">
    <location>
        <position position="61"/>
    </location>
    <ligand>
        <name>Fe cation</name>
        <dbReference type="ChEBI" id="CHEBI:24875"/>
    </ligand>
</feature>
<dbReference type="PANTHER" id="PTHR43594:SF1">
    <property type="entry name" value="QUERCETIN 2,3-DIOXYGENASE PA2418-RELATED"/>
    <property type="match status" value="1"/>
</dbReference>
<dbReference type="PIRSF" id="PIRSF006232">
    <property type="entry name" value="Pirin"/>
    <property type="match status" value="1"/>
</dbReference>
<evidence type="ECO:0008006" key="8">
    <source>
        <dbReference type="Google" id="ProtNLM"/>
    </source>
</evidence>
<evidence type="ECO:0000256" key="1">
    <source>
        <dbReference type="ARBA" id="ARBA00008416"/>
    </source>
</evidence>
<feature type="domain" description="Pirin C-terminal" evidence="5">
    <location>
        <begin position="183"/>
        <end position="283"/>
    </location>
</feature>
<name>A0A7W7YP33_9BACT</name>
<dbReference type="InterPro" id="IPR003829">
    <property type="entry name" value="Pirin_N_dom"/>
</dbReference>
<evidence type="ECO:0000313" key="7">
    <source>
        <dbReference type="Proteomes" id="UP000534294"/>
    </source>
</evidence>
<dbReference type="RefSeq" id="WP_184211794.1">
    <property type="nucleotide sequence ID" value="NZ_JACHIF010000010.1"/>
</dbReference>
<keyword evidence="2" id="KW-0408">Iron</keyword>
<feature type="domain" description="Pirin N-terminal" evidence="4">
    <location>
        <begin position="22"/>
        <end position="127"/>
    </location>
</feature>
<keyword evidence="7" id="KW-1185">Reference proteome</keyword>
<dbReference type="InterPro" id="IPR053186">
    <property type="entry name" value="QDO-related"/>
</dbReference>
<dbReference type="PANTHER" id="PTHR43594">
    <property type="entry name" value="QUERCETIN 2,3-DIOXYGENASE"/>
    <property type="match status" value="1"/>
</dbReference>
<keyword evidence="2" id="KW-0479">Metal-binding</keyword>
<evidence type="ECO:0000313" key="6">
    <source>
        <dbReference type="EMBL" id="MBB5039730.1"/>
    </source>
</evidence>
<organism evidence="6 7">
    <name type="scientific">Prosthecobacter dejongeii</name>
    <dbReference type="NCBI Taxonomy" id="48465"/>
    <lineage>
        <taxon>Bacteria</taxon>
        <taxon>Pseudomonadati</taxon>
        <taxon>Verrucomicrobiota</taxon>
        <taxon>Verrucomicrobiia</taxon>
        <taxon>Verrucomicrobiales</taxon>
        <taxon>Verrucomicrobiaceae</taxon>
        <taxon>Prosthecobacter</taxon>
    </lineage>
</organism>
<dbReference type="Gene3D" id="2.60.120.10">
    <property type="entry name" value="Jelly Rolls"/>
    <property type="match status" value="2"/>
</dbReference>
<dbReference type="Proteomes" id="UP000534294">
    <property type="component" value="Unassembled WGS sequence"/>
</dbReference>